<protein>
    <submittedName>
        <fullName evidence="3">Uncharacterized protein</fullName>
    </submittedName>
</protein>
<feature type="compositionally biased region" description="Acidic residues" evidence="1">
    <location>
        <begin position="105"/>
        <end position="122"/>
    </location>
</feature>
<organism evidence="3 4">
    <name type="scientific">Macrostomum lignano</name>
    <dbReference type="NCBI Taxonomy" id="282301"/>
    <lineage>
        <taxon>Eukaryota</taxon>
        <taxon>Metazoa</taxon>
        <taxon>Spiralia</taxon>
        <taxon>Lophotrochozoa</taxon>
        <taxon>Platyhelminthes</taxon>
        <taxon>Rhabditophora</taxon>
        <taxon>Macrostomorpha</taxon>
        <taxon>Macrostomida</taxon>
        <taxon>Macrostomidae</taxon>
        <taxon>Macrostomum</taxon>
    </lineage>
</organism>
<evidence type="ECO:0000313" key="4">
    <source>
        <dbReference type="Proteomes" id="UP000215902"/>
    </source>
</evidence>
<dbReference type="EMBL" id="NIVC01000037">
    <property type="protein sequence ID" value="PAA92932.1"/>
    <property type="molecule type" value="Genomic_DNA"/>
</dbReference>
<comment type="caution">
    <text evidence="3">The sequence shown here is derived from an EMBL/GenBank/DDBJ whole genome shotgun (WGS) entry which is preliminary data.</text>
</comment>
<keyword evidence="2" id="KW-1133">Transmembrane helix</keyword>
<evidence type="ECO:0000256" key="1">
    <source>
        <dbReference type="SAM" id="MobiDB-lite"/>
    </source>
</evidence>
<evidence type="ECO:0000313" key="3">
    <source>
        <dbReference type="EMBL" id="PAA92932.1"/>
    </source>
</evidence>
<feature type="transmembrane region" description="Helical" evidence="2">
    <location>
        <begin position="61"/>
        <end position="89"/>
    </location>
</feature>
<dbReference type="Proteomes" id="UP000215902">
    <property type="component" value="Unassembled WGS sequence"/>
</dbReference>
<evidence type="ECO:0000256" key="2">
    <source>
        <dbReference type="SAM" id="Phobius"/>
    </source>
</evidence>
<feature type="region of interest" description="Disordered" evidence="1">
    <location>
        <begin position="100"/>
        <end position="122"/>
    </location>
</feature>
<proteinExistence type="predicted"/>
<keyword evidence="2" id="KW-0472">Membrane</keyword>
<gene>
    <name evidence="3" type="ORF">BOX15_Mlig001596g3</name>
</gene>
<name>A0A267H5V3_9PLAT</name>
<feature type="transmembrane region" description="Helical" evidence="2">
    <location>
        <begin position="15"/>
        <end position="40"/>
    </location>
</feature>
<accession>A0A267H5V3</accession>
<keyword evidence="4" id="KW-1185">Reference proteome</keyword>
<keyword evidence="2" id="KW-0812">Transmembrane</keyword>
<reference evidence="3 4" key="1">
    <citation type="submission" date="2017-06" db="EMBL/GenBank/DDBJ databases">
        <title>A platform for efficient transgenesis in Macrostomum lignano, a flatworm model organism for stem cell research.</title>
        <authorList>
            <person name="Berezikov E."/>
        </authorList>
    </citation>
    <scope>NUCLEOTIDE SEQUENCE [LARGE SCALE GENOMIC DNA]</scope>
    <source>
        <strain evidence="3">DV1</strain>
        <tissue evidence="3">Whole organism</tissue>
    </source>
</reference>
<sequence>MNFIVAPMILNQSAAGLVISLVTICVCCCYLTGVILQLGIESAKVHLQLADRAIVGPSISLSAALTLSLTCNSLLLCCLPVCLLLGILWRQQAVVSSTAALQTDADADEADTTADDDGQGDS</sequence>
<dbReference type="AlphaFoldDB" id="A0A267H5V3"/>